<name>A0AAD7S2D3_9TELE</name>
<accession>A0AAD7S2D3</accession>
<sequence length="304" mass="33037">MALLTVACMVLCLSFGSVVGQKTYAPIITPYDFVGKITANTVILRPPLCFFTNLTSLNCTQDTCEIYLVPAIGSGVSTFDEDQNNSSILEISPYPTAFSSPTSKNYYLTRVGSPGNFTCKAIPGLTYFRVGSDGNCSDPNCNGILPTSSNVRFKYVLLHLPNGTVLQQTNWSNTISLVSPKSPDTINDGLGGRSAAMIVITTILSVALFLFLLLLLVALIYLSCSNKLEPMPILGSLRIRKYDTHNLKDPVPYENPSYEGDLKFSTTEVPPKVSIAGGNPELQDSVKLKSYKNYDLPEVDSQTT</sequence>
<dbReference type="PANTHER" id="PTHR15446">
    <property type="entry name" value="UROPLAKIN III"/>
    <property type="match status" value="1"/>
</dbReference>
<feature type="chain" id="PRO_5042137101" evidence="2">
    <location>
        <begin position="21"/>
        <end position="304"/>
    </location>
</feature>
<dbReference type="InterPro" id="IPR024831">
    <property type="entry name" value="Uroplakin-3"/>
</dbReference>
<protein>
    <submittedName>
        <fullName evidence="3">Uncharacterized protein</fullName>
    </submittedName>
</protein>
<dbReference type="Pfam" id="PF07353">
    <property type="entry name" value="Uroplakin_II"/>
    <property type="match status" value="1"/>
</dbReference>
<organism evidence="3 4">
    <name type="scientific">Aldrovandia affinis</name>
    <dbReference type="NCBI Taxonomy" id="143900"/>
    <lineage>
        <taxon>Eukaryota</taxon>
        <taxon>Metazoa</taxon>
        <taxon>Chordata</taxon>
        <taxon>Craniata</taxon>
        <taxon>Vertebrata</taxon>
        <taxon>Euteleostomi</taxon>
        <taxon>Actinopterygii</taxon>
        <taxon>Neopterygii</taxon>
        <taxon>Teleostei</taxon>
        <taxon>Notacanthiformes</taxon>
        <taxon>Halosauridae</taxon>
        <taxon>Aldrovandia</taxon>
    </lineage>
</organism>
<dbReference type="AlphaFoldDB" id="A0AAD7S2D3"/>
<feature type="transmembrane region" description="Helical" evidence="1">
    <location>
        <begin position="195"/>
        <end position="222"/>
    </location>
</feature>
<keyword evidence="4" id="KW-1185">Reference proteome</keyword>
<reference evidence="3" key="1">
    <citation type="journal article" date="2023" name="Science">
        <title>Genome structures resolve the early diversification of teleost fishes.</title>
        <authorList>
            <person name="Parey E."/>
            <person name="Louis A."/>
            <person name="Montfort J."/>
            <person name="Bouchez O."/>
            <person name="Roques C."/>
            <person name="Iampietro C."/>
            <person name="Lluch J."/>
            <person name="Castinel A."/>
            <person name="Donnadieu C."/>
            <person name="Desvignes T."/>
            <person name="Floi Bucao C."/>
            <person name="Jouanno E."/>
            <person name="Wen M."/>
            <person name="Mejri S."/>
            <person name="Dirks R."/>
            <person name="Jansen H."/>
            <person name="Henkel C."/>
            <person name="Chen W.J."/>
            <person name="Zahm M."/>
            <person name="Cabau C."/>
            <person name="Klopp C."/>
            <person name="Thompson A.W."/>
            <person name="Robinson-Rechavi M."/>
            <person name="Braasch I."/>
            <person name="Lecointre G."/>
            <person name="Bobe J."/>
            <person name="Postlethwait J.H."/>
            <person name="Berthelot C."/>
            <person name="Roest Crollius H."/>
            <person name="Guiguen Y."/>
        </authorList>
    </citation>
    <scope>NUCLEOTIDE SEQUENCE</scope>
    <source>
        <strain evidence="3">NC1722</strain>
    </source>
</reference>
<proteinExistence type="predicted"/>
<dbReference type="EMBL" id="JAINUG010000123">
    <property type="protein sequence ID" value="KAJ8394735.1"/>
    <property type="molecule type" value="Genomic_DNA"/>
</dbReference>
<dbReference type="InterPro" id="IPR009952">
    <property type="entry name" value="Uroplakin-2"/>
</dbReference>
<gene>
    <name evidence="3" type="ORF">AAFF_G00043350</name>
</gene>
<keyword evidence="1" id="KW-0812">Transmembrane</keyword>
<comment type="caution">
    <text evidence="3">The sequence shown here is derived from an EMBL/GenBank/DDBJ whole genome shotgun (WGS) entry which is preliminary data.</text>
</comment>
<keyword evidence="1" id="KW-1133">Transmembrane helix</keyword>
<dbReference type="GO" id="GO:0016020">
    <property type="term" value="C:membrane"/>
    <property type="evidence" value="ECO:0007669"/>
    <property type="project" value="TreeGrafter"/>
</dbReference>
<keyword evidence="1" id="KW-0472">Membrane</keyword>
<evidence type="ECO:0000313" key="4">
    <source>
        <dbReference type="Proteomes" id="UP001221898"/>
    </source>
</evidence>
<dbReference type="Proteomes" id="UP001221898">
    <property type="component" value="Unassembled WGS sequence"/>
</dbReference>
<feature type="signal peptide" evidence="2">
    <location>
        <begin position="1"/>
        <end position="20"/>
    </location>
</feature>
<evidence type="ECO:0000313" key="3">
    <source>
        <dbReference type="EMBL" id="KAJ8394735.1"/>
    </source>
</evidence>
<evidence type="ECO:0000256" key="1">
    <source>
        <dbReference type="SAM" id="Phobius"/>
    </source>
</evidence>
<evidence type="ECO:0000256" key="2">
    <source>
        <dbReference type="SAM" id="SignalP"/>
    </source>
</evidence>
<dbReference type="PANTHER" id="PTHR15446:SF2">
    <property type="entry name" value="UROPLAKIN-3B-LIKE PROTEIN 1-RELATED"/>
    <property type="match status" value="1"/>
</dbReference>
<keyword evidence="2" id="KW-0732">Signal</keyword>